<dbReference type="InterPro" id="IPR036259">
    <property type="entry name" value="MFS_trans_sf"/>
</dbReference>
<dbReference type="InterPro" id="IPR044770">
    <property type="entry name" value="MFS_spinster-like"/>
</dbReference>
<dbReference type="SUPFAM" id="SSF103473">
    <property type="entry name" value="MFS general substrate transporter"/>
    <property type="match status" value="1"/>
</dbReference>
<feature type="transmembrane region" description="Helical" evidence="7">
    <location>
        <begin position="30"/>
        <end position="47"/>
    </location>
</feature>
<feature type="transmembrane region" description="Helical" evidence="7">
    <location>
        <begin position="391"/>
        <end position="412"/>
    </location>
</feature>
<evidence type="ECO:0000256" key="4">
    <source>
        <dbReference type="ARBA" id="ARBA00022989"/>
    </source>
</evidence>
<name>A0A5A7N5L5_9PROT</name>
<dbReference type="PANTHER" id="PTHR23505:SF79">
    <property type="entry name" value="PROTEIN SPINSTER"/>
    <property type="match status" value="1"/>
</dbReference>
<evidence type="ECO:0000259" key="8">
    <source>
        <dbReference type="PROSITE" id="PS50850"/>
    </source>
</evidence>
<comment type="subcellular location">
    <subcellularLocation>
        <location evidence="1">Membrane</location>
        <topology evidence="1">Multi-pass membrane protein</topology>
    </subcellularLocation>
</comment>
<dbReference type="Proteomes" id="UP000324996">
    <property type="component" value="Unassembled WGS sequence"/>
</dbReference>
<sequence>MTINSDHDRPEDAAGKSDKTQPIPYPSQPVAWGIVALLLLIYTVSFIDRQILALLVGPIKSDLGVSDLEFGLLTGLSFALFYTFFGIPFARLADSRSRRGLIAFGIAFWSLATAACGLARNFGMLFIARMGVGIGEATLTPAANSLISDLFPPHLRGRAISIYTLGIPLGSALAFLFGGAVIAWVSASPTQSLPFFGEIRGWQMTFVIVGLPGILLSAAMLLFVKEPPRRERLNQSTEPVPIKDVARYFLARWRVYGLGFTGIAFLSALGYGTIYFIGAFFGRVHGFSPAEIGLTFGLILLIFGTAGIVFAGILADRWVAQGRSDAHVRILILSIVFGAPFALSFPLVSSPALAIALLSGAVFFSNWVWGTAYAGVAAASPNELRGQATAIYLFVINLIGLGLGPTLFGFLTTKVFADDQMIDWAYVVVALIAMPIAFICLMIARPAFARQFDEVNRL</sequence>
<reference evidence="9 10" key="1">
    <citation type="submission" date="2019-09" db="EMBL/GenBank/DDBJ databases">
        <title>NBRP : Genome information of microbial organism related human and environment.</title>
        <authorList>
            <person name="Hattori M."/>
            <person name="Oshima K."/>
            <person name="Inaba H."/>
            <person name="Suda W."/>
            <person name="Sakamoto M."/>
            <person name="Iino T."/>
            <person name="Kitahara M."/>
            <person name="Oshida Y."/>
            <person name="Iida T."/>
            <person name="Kudo T."/>
            <person name="Itoh T."/>
            <person name="Ohkuma M."/>
        </authorList>
    </citation>
    <scope>NUCLEOTIDE SEQUENCE [LARGE SCALE GENOMIC DNA]</scope>
    <source>
        <strain evidence="9 10">Q-1</strain>
    </source>
</reference>
<dbReference type="PROSITE" id="PS50850">
    <property type="entry name" value="MFS"/>
    <property type="match status" value="1"/>
</dbReference>
<protein>
    <submittedName>
        <fullName evidence="9">MFS transporter</fullName>
    </submittedName>
</protein>
<feature type="transmembrane region" description="Helical" evidence="7">
    <location>
        <begin position="162"/>
        <end position="185"/>
    </location>
</feature>
<dbReference type="InterPro" id="IPR011701">
    <property type="entry name" value="MFS"/>
</dbReference>
<keyword evidence="10" id="KW-1185">Reference proteome</keyword>
<dbReference type="GO" id="GO:0022857">
    <property type="term" value="F:transmembrane transporter activity"/>
    <property type="evidence" value="ECO:0007669"/>
    <property type="project" value="InterPro"/>
</dbReference>
<gene>
    <name evidence="9" type="ORF">JCM17846_12730</name>
</gene>
<keyword evidence="5 7" id="KW-0472">Membrane</keyword>
<keyword evidence="2" id="KW-0813">Transport</keyword>
<accession>A0A5A7N5L5</accession>
<comment type="caution">
    <text evidence="9">The sequence shown here is derived from an EMBL/GenBank/DDBJ whole genome shotgun (WGS) entry which is preliminary data.</text>
</comment>
<feature type="domain" description="Major facilitator superfamily (MFS) profile" evidence="8">
    <location>
        <begin position="34"/>
        <end position="448"/>
    </location>
</feature>
<feature type="transmembrane region" description="Helical" evidence="7">
    <location>
        <begin position="292"/>
        <end position="314"/>
    </location>
</feature>
<evidence type="ECO:0000256" key="3">
    <source>
        <dbReference type="ARBA" id="ARBA00022692"/>
    </source>
</evidence>
<dbReference type="GO" id="GO:0016020">
    <property type="term" value="C:membrane"/>
    <property type="evidence" value="ECO:0007669"/>
    <property type="project" value="UniProtKB-SubCell"/>
</dbReference>
<feature type="transmembrane region" description="Helical" evidence="7">
    <location>
        <begin position="353"/>
        <end position="379"/>
    </location>
</feature>
<feature type="transmembrane region" description="Helical" evidence="7">
    <location>
        <begin position="255"/>
        <end position="280"/>
    </location>
</feature>
<dbReference type="AlphaFoldDB" id="A0A5A7N5L5"/>
<dbReference type="InterPro" id="IPR020846">
    <property type="entry name" value="MFS_dom"/>
</dbReference>
<feature type="transmembrane region" description="Helical" evidence="7">
    <location>
        <begin position="68"/>
        <end position="89"/>
    </location>
</feature>
<organism evidence="9 10">
    <name type="scientific">Iodidimonas nitroreducens</name>
    <dbReference type="NCBI Taxonomy" id="1236968"/>
    <lineage>
        <taxon>Bacteria</taxon>
        <taxon>Pseudomonadati</taxon>
        <taxon>Pseudomonadota</taxon>
        <taxon>Alphaproteobacteria</taxon>
        <taxon>Iodidimonadales</taxon>
        <taxon>Iodidimonadaceae</taxon>
        <taxon>Iodidimonas</taxon>
    </lineage>
</organism>
<dbReference type="RefSeq" id="WP_052371105.1">
    <property type="nucleotide sequence ID" value="NZ_BKCN01000005.1"/>
</dbReference>
<feature type="compositionally biased region" description="Basic and acidic residues" evidence="6">
    <location>
        <begin position="1"/>
        <end position="19"/>
    </location>
</feature>
<evidence type="ECO:0000256" key="5">
    <source>
        <dbReference type="ARBA" id="ARBA00023136"/>
    </source>
</evidence>
<proteinExistence type="predicted"/>
<feature type="region of interest" description="Disordered" evidence="6">
    <location>
        <begin position="1"/>
        <end position="22"/>
    </location>
</feature>
<evidence type="ECO:0000313" key="10">
    <source>
        <dbReference type="Proteomes" id="UP000324996"/>
    </source>
</evidence>
<feature type="transmembrane region" description="Helical" evidence="7">
    <location>
        <begin position="424"/>
        <end position="444"/>
    </location>
</feature>
<evidence type="ECO:0000256" key="2">
    <source>
        <dbReference type="ARBA" id="ARBA00022448"/>
    </source>
</evidence>
<keyword evidence="3 7" id="KW-0812">Transmembrane</keyword>
<dbReference type="EMBL" id="BKCN01000005">
    <property type="protein sequence ID" value="GER03591.1"/>
    <property type="molecule type" value="Genomic_DNA"/>
</dbReference>
<evidence type="ECO:0000256" key="7">
    <source>
        <dbReference type="SAM" id="Phobius"/>
    </source>
</evidence>
<feature type="transmembrane region" description="Helical" evidence="7">
    <location>
        <begin position="326"/>
        <end position="347"/>
    </location>
</feature>
<evidence type="ECO:0000256" key="1">
    <source>
        <dbReference type="ARBA" id="ARBA00004141"/>
    </source>
</evidence>
<keyword evidence="4 7" id="KW-1133">Transmembrane helix</keyword>
<feature type="transmembrane region" description="Helical" evidence="7">
    <location>
        <begin position="101"/>
        <end position="119"/>
    </location>
</feature>
<dbReference type="CDD" id="cd17328">
    <property type="entry name" value="MFS_spinster_like"/>
    <property type="match status" value="1"/>
</dbReference>
<dbReference type="Gene3D" id="1.20.1250.20">
    <property type="entry name" value="MFS general substrate transporter like domains"/>
    <property type="match status" value="1"/>
</dbReference>
<evidence type="ECO:0000256" key="6">
    <source>
        <dbReference type="SAM" id="MobiDB-lite"/>
    </source>
</evidence>
<feature type="transmembrane region" description="Helical" evidence="7">
    <location>
        <begin position="205"/>
        <end position="224"/>
    </location>
</feature>
<evidence type="ECO:0000313" key="9">
    <source>
        <dbReference type="EMBL" id="GER03591.1"/>
    </source>
</evidence>
<dbReference type="Pfam" id="PF07690">
    <property type="entry name" value="MFS_1"/>
    <property type="match status" value="1"/>
</dbReference>
<dbReference type="PANTHER" id="PTHR23505">
    <property type="entry name" value="SPINSTER"/>
    <property type="match status" value="1"/>
</dbReference>